<accession>A0A1G1VCK7</accession>
<evidence type="ECO:0000313" key="1">
    <source>
        <dbReference type="EMBL" id="OGY13203.1"/>
    </source>
</evidence>
<proteinExistence type="predicted"/>
<gene>
    <name evidence="1" type="ORF">A3A58_02130</name>
</gene>
<dbReference type="AlphaFoldDB" id="A0A1G1VCK7"/>
<name>A0A1G1VCK7_9BACT</name>
<organism evidence="1 2">
    <name type="scientific">Candidatus Blackburnbacteria bacterium RIFCSPLOWO2_01_FULL_41_27</name>
    <dbReference type="NCBI Taxonomy" id="1797520"/>
    <lineage>
        <taxon>Bacteria</taxon>
        <taxon>Candidatus Blackburniibacteriota</taxon>
    </lineage>
</organism>
<protein>
    <submittedName>
        <fullName evidence="1">Uncharacterized protein</fullName>
    </submittedName>
</protein>
<evidence type="ECO:0000313" key="2">
    <source>
        <dbReference type="Proteomes" id="UP000177685"/>
    </source>
</evidence>
<sequence>MKLYHGTDNPNFKLQPIKEGVGYHPGAGPVEFLGPSFTDSKEIAGSYGKNIIETEFTPVNPKKFRSLEALKKSIFKVFGLPRSGGNLGEFYRDIADSYKAKLLAEGYDSVMFMEGLKNATDEKKSITIIPLSKDFFTD</sequence>
<dbReference type="EMBL" id="MHCD01000040">
    <property type="protein sequence ID" value="OGY13203.1"/>
    <property type="molecule type" value="Genomic_DNA"/>
</dbReference>
<dbReference type="Proteomes" id="UP000177685">
    <property type="component" value="Unassembled WGS sequence"/>
</dbReference>
<reference evidence="1 2" key="1">
    <citation type="journal article" date="2016" name="Nat. Commun.">
        <title>Thousands of microbial genomes shed light on interconnected biogeochemical processes in an aquifer system.</title>
        <authorList>
            <person name="Anantharaman K."/>
            <person name="Brown C.T."/>
            <person name="Hug L.A."/>
            <person name="Sharon I."/>
            <person name="Castelle C.J."/>
            <person name="Probst A.J."/>
            <person name="Thomas B.C."/>
            <person name="Singh A."/>
            <person name="Wilkins M.J."/>
            <person name="Karaoz U."/>
            <person name="Brodie E.L."/>
            <person name="Williams K.H."/>
            <person name="Hubbard S.S."/>
            <person name="Banfield J.F."/>
        </authorList>
    </citation>
    <scope>NUCLEOTIDE SEQUENCE [LARGE SCALE GENOMIC DNA]</scope>
</reference>
<comment type="caution">
    <text evidence="1">The sequence shown here is derived from an EMBL/GenBank/DDBJ whole genome shotgun (WGS) entry which is preliminary data.</text>
</comment>